<keyword evidence="3" id="KW-1185">Reference proteome</keyword>
<evidence type="ECO:0008006" key="4">
    <source>
        <dbReference type="Google" id="ProtNLM"/>
    </source>
</evidence>
<sequence>MSVFQKCLVPVVMSLIWLTLCRSFDRGHISCPSSEQITLLTLWRVYLSFGLKKLLVPSTKFQPLFSGQQNQSLPIGSVLTTDVLVRSSICWADRRIVTHVASSSRYDSRVYDPG</sequence>
<dbReference type="EMBL" id="BAABME010021426">
    <property type="protein sequence ID" value="GAA0163267.1"/>
    <property type="molecule type" value="Genomic_DNA"/>
</dbReference>
<feature type="chain" id="PRO_5043506426" description="Secreted protein" evidence="1">
    <location>
        <begin position="24"/>
        <end position="114"/>
    </location>
</feature>
<reference evidence="2 3" key="1">
    <citation type="submission" date="2024-01" db="EMBL/GenBank/DDBJ databases">
        <title>The complete chloroplast genome sequence of Lithospermum erythrorhizon: insights into the phylogenetic relationship among Boraginaceae species and the maternal lineages of purple gromwells.</title>
        <authorList>
            <person name="Okada T."/>
            <person name="Watanabe K."/>
        </authorList>
    </citation>
    <scope>NUCLEOTIDE SEQUENCE [LARGE SCALE GENOMIC DNA]</scope>
</reference>
<evidence type="ECO:0000256" key="1">
    <source>
        <dbReference type="SAM" id="SignalP"/>
    </source>
</evidence>
<feature type="signal peptide" evidence="1">
    <location>
        <begin position="1"/>
        <end position="23"/>
    </location>
</feature>
<keyword evidence="1" id="KW-0732">Signal</keyword>
<comment type="caution">
    <text evidence="2">The sequence shown here is derived from an EMBL/GenBank/DDBJ whole genome shotgun (WGS) entry which is preliminary data.</text>
</comment>
<accession>A0AAV3QGS4</accession>
<organism evidence="2 3">
    <name type="scientific">Lithospermum erythrorhizon</name>
    <name type="common">Purple gromwell</name>
    <name type="synonym">Lithospermum officinale var. erythrorhizon</name>
    <dbReference type="NCBI Taxonomy" id="34254"/>
    <lineage>
        <taxon>Eukaryota</taxon>
        <taxon>Viridiplantae</taxon>
        <taxon>Streptophyta</taxon>
        <taxon>Embryophyta</taxon>
        <taxon>Tracheophyta</taxon>
        <taxon>Spermatophyta</taxon>
        <taxon>Magnoliopsida</taxon>
        <taxon>eudicotyledons</taxon>
        <taxon>Gunneridae</taxon>
        <taxon>Pentapetalae</taxon>
        <taxon>asterids</taxon>
        <taxon>lamiids</taxon>
        <taxon>Boraginales</taxon>
        <taxon>Boraginaceae</taxon>
        <taxon>Boraginoideae</taxon>
        <taxon>Lithospermeae</taxon>
        <taxon>Lithospermum</taxon>
    </lineage>
</organism>
<proteinExistence type="predicted"/>
<gene>
    <name evidence="2" type="ORF">LIER_39565</name>
</gene>
<dbReference type="Proteomes" id="UP001454036">
    <property type="component" value="Unassembled WGS sequence"/>
</dbReference>
<evidence type="ECO:0000313" key="2">
    <source>
        <dbReference type="EMBL" id="GAA0163267.1"/>
    </source>
</evidence>
<dbReference type="AlphaFoldDB" id="A0AAV3QGS4"/>
<evidence type="ECO:0000313" key="3">
    <source>
        <dbReference type="Proteomes" id="UP001454036"/>
    </source>
</evidence>
<protein>
    <recommendedName>
        <fullName evidence="4">Secreted protein</fullName>
    </recommendedName>
</protein>
<name>A0AAV3QGS4_LITER</name>